<protein>
    <recommendedName>
        <fullName evidence="3">Sulfotransferase domain-containing protein</fullName>
    </recommendedName>
</protein>
<dbReference type="PANTHER" id="PTHR11783">
    <property type="entry name" value="SULFOTRANSFERASE SULT"/>
    <property type="match status" value="1"/>
</dbReference>
<evidence type="ECO:0000259" key="3">
    <source>
        <dbReference type="Pfam" id="PF00685"/>
    </source>
</evidence>
<feature type="domain" description="Sulfotransferase" evidence="3">
    <location>
        <begin position="2"/>
        <end position="212"/>
    </location>
</feature>
<keyword evidence="2" id="KW-0808">Transferase</keyword>
<dbReference type="Proteomes" id="UP001321473">
    <property type="component" value="Unassembled WGS sequence"/>
</dbReference>
<reference evidence="4 6" key="1">
    <citation type="journal article" date="2023" name="Arcadia Sci">
        <title>De novo assembly of a long-read Amblyomma americanum tick genome.</title>
        <authorList>
            <person name="Chou S."/>
            <person name="Poskanzer K.E."/>
            <person name="Rollins M."/>
            <person name="Thuy-Boun P.S."/>
        </authorList>
    </citation>
    <scope>NUCLEOTIDE SEQUENCE [LARGE SCALE GENOMIC DNA]</scope>
    <source>
        <strain evidence="4">F_SG_1</strain>
        <tissue evidence="4">Salivary glands</tissue>
    </source>
</reference>
<name>A0AAQ4D1N6_AMBAM</name>
<evidence type="ECO:0000256" key="2">
    <source>
        <dbReference type="ARBA" id="ARBA00022679"/>
    </source>
</evidence>
<comment type="caution">
    <text evidence="4">The sequence shown here is derived from an EMBL/GenBank/DDBJ whole genome shotgun (WGS) entry which is preliminary data.</text>
</comment>
<dbReference type="EMBL" id="JARKHS020036291">
    <property type="protein sequence ID" value="KAK8756376.1"/>
    <property type="molecule type" value="Genomic_DNA"/>
</dbReference>
<dbReference type="SUPFAM" id="SSF52540">
    <property type="entry name" value="P-loop containing nucleoside triphosphate hydrolases"/>
    <property type="match status" value="1"/>
</dbReference>
<reference evidence="4" key="2">
    <citation type="submission" date="2023-03" db="EMBL/GenBank/DDBJ databases">
        <authorList>
            <person name="Thuy-Boun P."/>
        </authorList>
    </citation>
    <scope>NUCLEOTIDE SEQUENCE</scope>
    <source>
        <strain evidence="4">F_SG_1</strain>
        <tissue evidence="4">Salivary glands</tissue>
    </source>
</reference>
<keyword evidence="6" id="KW-1185">Reference proteome</keyword>
<dbReference type="InterPro" id="IPR027417">
    <property type="entry name" value="P-loop_NTPase"/>
</dbReference>
<dbReference type="GO" id="GO:0008146">
    <property type="term" value="F:sulfotransferase activity"/>
    <property type="evidence" value="ECO:0007669"/>
    <property type="project" value="InterPro"/>
</dbReference>
<dbReference type="AlphaFoldDB" id="A0AAQ4D1N6"/>
<dbReference type="Gene3D" id="3.40.50.300">
    <property type="entry name" value="P-loop containing nucleotide triphosphate hydrolases"/>
    <property type="match status" value="1"/>
</dbReference>
<dbReference type="EMBL" id="JARKHS020026962">
    <property type="protein sequence ID" value="KAK8765845.1"/>
    <property type="molecule type" value="Genomic_DNA"/>
</dbReference>
<evidence type="ECO:0000313" key="4">
    <source>
        <dbReference type="EMBL" id="KAK8756376.1"/>
    </source>
</evidence>
<dbReference type="InterPro" id="IPR000863">
    <property type="entry name" value="Sulfotransferase_dom"/>
</dbReference>
<dbReference type="Pfam" id="PF00685">
    <property type="entry name" value="Sulfotransfer_1"/>
    <property type="match status" value="1"/>
</dbReference>
<sequence length="224" mass="26150">MARPGFIKTHLSYSMIPKSANAKYVWVCRNPKDVCVSFFYHTKGFTGYDFSDGKFEDYFEVFLHGANDYGDYFNFILSWYAHRNDPNVHLIHYEEMKADPRSQVLKLAAFLGKEYHRKLVQEPGLLDQVLRFSTVDYMKDKTASSIKAFFDSQVGSYENLGPGIRHYLETTAKYPRNTSYIRKGVLGDWKNHFTEDMNARLEKKIYDKLSGTEFIDVWKSHGIL</sequence>
<gene>
    <name evidence="4" type="ORF">V5799_000930</name>
    <name evidence="5" type="ORF">V5799_007378</name>
</gene>
<organism evidence="4 6">
    <name type="scientific">Amblyomma americanum</name>
    <name type="common">Lone star tick</name>
    <dbReference type="NCBI Taxonomy" id="6943"/>
    <lineage>
        <taxon>Eukaryota</taxon>
        <taxon>Metazoa</taxon>
        <taxon>Ecdysozoa</taxon>
        <taxon>Arthropoda</taxon>
        <taxon>Chelicerata</taxon>
        <taxon>Arachnida</taxon>
        <taxon>Acari</taxon>
        <taxon>Parasitiformes</taxon>
        <taxon>Ixodida</taxon>
        <taxon>Ixodoidea</taxon>
        <taxon>Ixodidae</taxon>
        <taxon>Amblyomminae</taxon>
        <taxon>Amblyomma</taxon>
    </lineage>
</organism>
<evidence type="ECO:0000256" key="1">
    <source>
        <dbReference type="ARBA" id="ARBA00005771"/>
    </source>
</evidence>
<reference evidence="4" key="3">
    <citation type="submission" date="2024-02" db="EMBL/GenBank/DDBJ databases">
        <authorList>
            <person name="Mcdaniel E.A."/>
            <person name="Celebi F.M."/>
            <person name="Reiter T."/>
            <person name="Weiss E.C."/>
            <person name="Chou S."/>
        </authorList>
    </citation>
    <scope>NUCLEOTIDE SEQUENCE</scope>
    <source>
        <strain evidence="4">F_SG_1</strain>
        <tissue evidence="4">Salivary glands</tissue>
    </source>
</reference>
<proteinExistence type="inferred from homology"/>
<comment type="similarity">
    <text evidence="1">Belongs to the sulfotransferase 1 family.</text>
</comment>
<evidence type="ECO:0000313" key="6">
    <source>
        <dbReference type="Proteomes" id="UP001321473"/>
    </source>
</evidence>
<accession>A0AAQ4D1N6</accession>
<evidence type="ECO:0000313" key="5">
    <source>
        <dbReference type="EMBL" id="KAK8765845.1"/>
    </source>
</evidence>